<evidence type="ECO:0000313" key="5">
    <source>
        <dbReference type="Proteomes" id="UP001629244"/>
    </source>
</evidence>
<evidence type="ECO:0000256" key="1">
    <source>
        <dbReference type="ARBA" id="ARBA00022857"/>
    </source>
</evidence>
<evidence type="ECO:0000256" key="2">
    <source>
        <dbReference type="ARBA" id="ARBA00023002"/>
    </source>
</evidence>
<dbReference type="InterPro" id="IPR020843">
    <property type="entry name" value="ER"/>
</dbReference>
<dbReference type="InterPro" id="IPR002364">
    <property type="entry name" value="Quin_OxRdtase/zeta-crystal_CS"/>
</dbReference>
<reference evidence="4 5" key="1">
    <citation type="submission" date="2024-06" db="EMBL/GenBank/DDBJ databases">
        <authorList>
            <person name="Kaempfer P."/>
            <person name="Viver T."/>
        </authorList>
    </citation>
    <scope>NUCLEOTIDE SEQUENCE [LARGE SCALE GENOMIC DNA]</scope>
    <source>
        <strain evidence="4 5">ST-64</strain>
    </source>
</reference>
<keyword evidence="2" id="KW-0560">Oxidoreductase</keyword>
<protein>
    <submittedName>
        <fullName evidence="4">Quinone oxidoreductase</fullName>
    </submittedName>
</protein>
<sequence length="324" mass="33894">MARTARIERTGGPEVIEWVDVELPPPGRGELQVRHEAVGLNFIDTYHRSGLYPVALPSGLGSEAAGVVEAVGEGVDGFAVGDRVVTFGPGLGAYATARNASADIWSKIPDGMSFDLAAAVMLKGCTAEYLIERCARVQPGMTVLVHAAAGGTGQLLVQWLKHIGAQVIGTVGSPEKAERARALGADHVIEYKKEDIAARVREITSGGGVPVVFDGVGKSTWDASLKSAARRGLIVSFGNASGPVTGVDLGALSQHGSLFVTRPTAFHYYVTPEERAAGVARVFDLAMRGVLKVEIGQRYALEDAAEAHRAIAAGETMGATLLVP</sequence>
<dbReference type="PANTHER" id="PTHR48106:SF13">
    <property type="entry name" value="QUINONE OXIDOREDUCTASE-RELATED"/>
    <property type="match status" value="1"/>
</dbReference>
<dbReference type="PANTHER" id="PTHR48106">
    <property type="entry name" value="QUINONE OXIDOREDUCTASE PIG3-RELATED"/>
    <property type="match status" value="1"/>
</dbReference>
<dbReference type="InterPro" id="IPR013154">
    <property type="entry name" value="ADH-like_N"/>
</dbReference>
<dbReference type="NCBIfam" id="NF008024">
    <property type="entry name" value="PRK10754.1"/>
    <property type="match status" value="1"/>
</dbReference>
<dbReference type="PROSITE" id="PS01162">
    <property type="entry name" value="QOR_ZETA_CRYSTAL"/>
    <property type="match status" value="1"/>
</dbReference>
<name>A0ABW8YN40_9SPHN</name>
<dbReference type="Gene3D" id="3.90.180.10">
    <property type="entry name" value="Medium-chain alcohol dehydrogenases, catalytic domain"/>
    <property type="match status" value="1"/>
</dbReference>
<dbReference type="InterPro" id="IPR036291">
    <property type="entry name" value="NAD(P)-bd_dom_sf"/>
</dbReference>
<dbReference type="SMART" id="SM00829">
    <property type="entry name" value="PKS_ER"/>
    <property type="match status" value="1"/>
</dbReference>
<dbReference type="Pfam" id="PF08240">
    <property type="entry name" value="ADH_N"/>
    <property type="match status" value="1"/>
</dbReference>
<dbReference type="RefSeq" id="WP_408078243.1">
    <property type="nucleotide sequence ID" value="NZ_JBELQC010000001.1"/>
</dbReference>
<dbReference type="EMBL" id="JBELQC010000001">
    <property type="protein sequence ID" value="MFL9841332.1"/>
    <property type="molecule type" value="Genomic_DNA"/>
</dbReference>
<dbReference type="Gene3D" id="3.40.50.720">
    <property type="entry name" value="NAD(P)-binding Rossmann-like Domain"/>
    <property type="match status" value="1"/>
</dbReference>
<proteinExistence type="predicted"/>
<dbReference type="CDD" id="cd05286">
    <property type="entry name" value="QOR2"/>
    <property type="match status" value="1"/>
</dbReference>
<dbReference type="InterPro" id="IPR047618">
    <property type="entry name" value="QOR-like"/>
</dbReference>
<keyword evidence="1" id="KW-0521">NADP</keyword>
<evidence type="ECO:0000259" key="3">
    <source>
        <dbReference type="SMART" id="SM00829"/>
    </source>
</evidence>
<dbReference type="InterPro" id="IPR011032">
    <property type="entry name" value="GroES-like_sf"/>
</dbReference>
<comment type="caution">
    <text evidence="4">The sequence shown here is derived from an EMBL/GenBank/DDBJ whole genome shotgun (WGS) entry which is preliminary data.</text>
</comment>
<dbReference type="InterPro" id="IPR013149">
    <property type="entry name" value="ADH-like_C"/>
</dbReference>
<dbReference type="SUPFAM" id="SSF51735">
    <property type="entry name" value="NAD(P)-binding Rossmann-fold domains"/>
    <property type="match status" value="1"/>
</dbReference>
<dbReference type="SUPFAM" id="SSF50129">
    <property type="entry name" value="GroES-like"/>
    <property type="match status" value="1"/>
</dbReference>
<accession>A0ABW8YN40</accession>
<gene>
    <name evidence="4" type="ORF">ABS767_10180</name>
</gene>
<dbReference type="Pfam" id="PF00107">
    <property type="entry name" value="ADH_zinc_N"/>
    <property type="match status" value="1"/>
</dbReference>
<evidence type="ECO:0000313" key="4">
    <source>
        <dbReference type="EMBL" id="MFL9841332.1"/>
    </source>
</evidence>
<dbReference type="Proteomes" id="UP001629244">
    <property type="component" value="Unassembled WGS sequence"/>
</dbReference>
<keyword evidence="5" id="KW-1185">Reference proteome</keyword>
<organism evidence="4 5">
    <name type="scientific">Sphingomonas plantiphila</name>
    <dbReference type="NCBI Taxonomy" id="3163295"/>
    <lineage>
        <taxon>Bacteria</taxon>
        <taxon>Pseudomonadati</taxon>
        <taxon>Pseudomonadota</taxon>
        <taxon>Alphaproteobacteria</taxon>
        <taxon>Sphingomonadales</taxon>
        <taxon>Sphingomonadaceae</taxon>
        <taxon>Sphingomonas</taxon>
    </lineage>
</organism>
<feature type="domain" description="Enoyl reductase (ER)" evidence="3">
    <location>
        <begin position="11"/>
        <end position="322"/>
    </location>
</feature>